<evidence type="ECO:0000256" key="4">
    <source>
        <dbReference type="ARBA" id="ARBA00023172"/>
    </source>
</evidence>
<dbReference type="InterPro" id="IPR011010">
    <property type="entry name" value="DNA_brk_join_enz"/>
</dbReference>
<evidence type="ECO:0000256" key="5">
    <source>
        <dbReference type="PROSITE-ProRule" id="PRU01248"/>
    </source>
</evidence>
<comment type="similarity">
    <text evidence="1">Belongs to the 'phage' integrase family.</text>
</comment>
<gene>
    <name evidence="8" type="ORF">AX660_05455</name>
</gene>
<evidence type="ECO:0000259" key="7">
    <source>
        <dbReference type="PROSITE" id="PS51900"/>
    </source>
</evidence>
<dbReference type="Proteomes" id="UP000070299">
    <property type="component" value="Unassembled WGS sequence"/>
</dbReference>
<dbReference type="InterPro" id="IPR013762">
    <property type="entry name" value="Integrase-like_cat_sf"/>
</dbReference>
<dbReference type="InterPro" id="IPR010998">
    <property type="entry name" value="Integrase_recombinase_N"/>
</dbReference>
<organism evidence="8 9">
    <name type="scientific">Paraglaciecola hydrolytica</name>
    <dbReference type="NCBI Taxonomy" id="1799789"/>
    <lineage>
        <taxon>Bacteria</taxon>
        <taxon>Pseudomonadati</taxon>
        <taxon>Pseudomonadota</taxon>
        <taxon>Gammaproteobacteria</taxon>
        <taxon>Alteromonadales</taxon>
        <taxon>Alteromonadaceae</taxon>
        <taxon>Paraglaciecola</taxon>
    </lineage>
</organism>
<keyword evidence="3 5" id="KW-0238">DNA-binding</keyword>
<dbReference type="PANTHER" id="PTHR30349:SF64">
    <property type="entry name" value="PROPHAGE INTEGRASE INTD-RELATED"/>
    <property type="match status" value="1"/>
</dbReference>
<feature type="domain" description="Core-binding (CB)" evidence="7">
    <location>
        <begin position="1"/>
        <end position="84"/>
    </location>
</feature>
<dbReference type="NCBIfam" id="TIGR02249">
    <property type="entry name" value="integrase_gron"/>
    <property type="match status" value="1"/>
</dbReference>
<dbReference type="PROSITE" id="PS51898">
    <property type="entry name" value="TYR_RECOMBINASE"/>
    <property type="match status" value="1"/>
</dbReference>
<evidence type="ECO:0000256" key="2">
    <source>
        <dbReference type="ARBA" id="ARBA00022908"/>
    </source>
</evidence>
<dbReference type="InterPro" id="IPR050090">
    <property type="entry name" value="Tyrosine_recombinase_XerCD"/>
</dbReference>
<dbReference type="OrthoDB" id="9801717at2"/>
<reference evidence="9" key="1">
    <citation type="submission" date="2016-02" db="EMBL/GenBank/DDBJ databases">
        <authorList>
            <person name="Schultz-Johansen M."/>
            <person name="Glaring M.A."/>
            <person name="Bech P.K."/>
            <person name="Stougaard P."/>
        </authorList>
    </citation>
    <scope>NUCLEOTIDE SEQUENCE [LARGE SCALE GENOMIC DNA]</scope>
    <source>
        <strain evidence="9">S66</strain>
    </source>
</reference>
<dbReference type="SUPFAM" id="SSF56349">
    <property type="entry name" value="DNA breaking-rejoining enzymes"/>
    <property type="match status" value="1"/>
</dbReference>
<keyword evidence="9" id="KW-1185">Reference proteome</keyword>
<keyword evidence="2" id="KW-0229">DNA integration</keyword>
<keyword evidence="4" id="KW-0233">DNA recombination</keyword>
<feature type="domain" description="Tyr recombinase" evidence="6">
    <location>
        <begin position="101"/>
        <end position="314"/>
    </location>
</feature>
<dbReference type="GO" id="GO:0006310">
    <property type="term" value="P:DNA recombination"/>
    <property type="evidence" value="ECO:0007669"/>
    <property type="project" value="UniProtKB-KW"/>
</dbReference>
<dbReference type="GO" id="GO:0015074">
    <property type="term" value="P:DNA integration"/>
    <property type="evidence" value="ECO:0007669"/>
    <property type="project" value="UniProtKB-KW"/>
</dbReference>
<evidence type="ECO:0000256" key="1">
    <source>
        <dbReference type="ARBA" id="ARBA00008857"/>
    </source>
</evidence>
<dbReference type="GO" id="GO:0003677">
    <property type="term" value="F:DNA binding"/>
    <property type="evidence" value="ECO:0007669"/>
    <property type="project" value="UniProtKB-UniRule"/>
</dbReference>
<dbReference type="InterPro" id="IPR004107">
    <property type="entry name" value="Integrase_SAM-like_N"/>
</dbReference>
<dbReference type="PANTHER" id="PTHR30349">
    <property type="entry name" value="PHAGE INTEGRASE-RELATED"/>
    <property type="match status" value="1"/>
</dbReference>
<accession>A0A136A6U5</accession>
<dbReference type="EMBL" id="LSNE01000002">
    <property type="protein sequence ID" value="KXI30850.1"/>
    <property type="molecule type" value="Genomic_DNA"/>
</dbReference>
<dbReference type="RefSeq" id="WP_068371962.1">
    <property type="nucleotide sequence ID" value="NZ_LSNE01000002.1"/>
</dbReference>
<dbReference type="InterPro" id="IPR002104">
    <property type="entry name" value="Integrase_catalytic"/>
</dbReference>
<dbReference type="Pfam" id="PF13495">
    <property type="entry name" value="Phage_int_SAM_4"/>
    <property type="match status" value="1"/>
</dbReference>
<comment type="caution">
    <text evidence="8">The sequence shown here is derived from an EMBL/GenBank/DDBJ whole genome shotgun (WGS) entry which is preliminary data.</text>
</comment>
<evidence type="ECO:0000259" key="6">
    <source>
        <dbReference type="PROSITE" id="PS51898"/>
    </source>
</evidence>
<evidence type="ECO:0000313" key="9">
    <source>
        <dbReference type="Proteomes" id="UP000070299"/>
    </source>
</evidence>
<evidence type="ECO:0000256" key="3">
    <source>
        <dbReference type="ARBA" id="ARBA00023125"/>
    </source>
</evidence>
<dbReference type="InterPro" id="IPR044068">
    <property type="entry name" value="CB"/>
</dbReference>
<dbReference type="STRING" id="1799789.AX660_05455"/>
<evidence type="ECO:0000313" key="8">
    <source>
        <dbReference type="EMBL" id="KXI30850.1"/>
    </source>
</evidence>
<dbReference type="Gene3D" id="1.10.150.130">
    <property type="match status" value="1"/>
</dbReference>
<protein>
    <submittedName>
        <fullName evidence="8">Integrase</fullName>
    </submittedName>
</protein>
<proteinExistence type="inferred from homology"/>
<dbReference type="Pfam" id="PF00589">
    <property type="entry name" value="Phage_integrase"/>
    <property type="match status" value="1"/>
</dbReference>
<dbReference type="Gene3D" id="1.10.443.10">
    <property type="entry name" value="Intergrase catalytic core"/>
    <property type="match status" value="1"/>
</dbReference>
<dbReference type="InterPro" id="IPR011946">
    <property type="entry name" value="Integrase_integron-type"/>
</dbReference>
<name>A0A136A6U5_9ALTE</name>
<dbReference type="PROSITE" id="PS51900">
    <property type="entry name" value="CB"/>
    <property type="match status" value="1"/>
</dbReference>
<sequence>MSRSPSIESIRVVLRTKHYSLKTEKAYLHWIRRFIYFNGKRHPKDIGELEVEQFLTHLAIEVKVSPTTQNQALCAVIFMYRHVLEMDLTNMSFQFAKTPVRVPEVLSHKDAIAVIDKLQGVHKTIGILMYGGGFRISEVLKLRLKDFDFERSTIFIFRSKGQKDRVTLFPELAKDAITKQIKKVESIHQKDINEGYGLTSLPSSLLRKYGKAATNLSWQYAFPSTTRCVHPYDGYVCRHHLHQTAFRKALRKAVQEAGILKRVTSHTFRHSFATRLLETGHDIRVVQELLGHDDVKTTQIYTHVLGKHKSGAISPMDVR</sequence>
<dbReference type="AlphaFoldDB" id="A0A136A6U5"/>